<name>A0ABS8WLJ1_DATST</name>
<dbReference type="EMBL" id="JACEIK010008030">
    <property type="protein sequence ID" value="MCE3050937.1"/>
    <property type="molecule type" value="Genomic_DNA"/>
</dbReference>
<accession>A0ABS8WLJ1</accession>
<dbReference type="Proteomes" id="UP000823775">
    <property type="component" value="Unassembled WGS sequence"/>
</dbReference>
<protein>
    <submittedName>
        <fullName evidence="1">Uncharacterized protein</fullName>
    </submittedName>
</protein>
<organism evidence="1 2">
    <name type="scientific">Datura stramonium</name>
    <name type="common">Jimsonweed</name>
    <name type="synonym">Common thornapple</name>
    <dbReference type="NCBI Taxonomy" id="4076"/>
    <lineage>
        <taxon>Eukaryota</taxon>
        <taxon>Viridiplantae</taxon>
        <taxon>Streptophyta</taxon>
        <taxon>Embryophyta</taxon>
        <taxon>Tracheophyta</taxon>
        <taxon>Spermatophyta</taxon>
        <taxon>Magnoliopsida</taxon>
        <taxon>eudicotyledons</taxon>
        <taxon>Gunneridae</taxon>
        <taxon>Pentapetalae</taxon>
        <taxon>asterids</taxon>
        <taxon>lamiids</taxon>
        <taxon>Solanales</taxon>
        <taxon>Solanaceae</taxon>
        <taxon>Solanoideae</taxon>
        <taxon>Datureae</taxon>
        <taxon>Datura</taxon>
    </lineage>
</organism>
<evidence type="ECO:0000313" key="1">
    <source>
        <dbReference type="EMBL" id="MCE3050937.1"/>
    </source>
</evidence>
<evidence type="ECO:0000313" key="2">
    <source>
        <dbReference type="Proteomes" id="UP000823775"/>
    </source>
</evidence>
<reference evidence="1 2" key="1">
    <citation type="journal article" date="2021" name="BMC Genomics">
        <title>Datura genome reveals duplications of psychoactive alkaloid biosynthetic genes and high mutation rate following tissue culture.</title>
        <authorList>
            <person name="Rajewski A."/>
            <person name="Carter-House D."/>
            <person name="Stajich J."/>
            <person name="Litt A."/>
        </authorList>
    </citation>
    <scope>NUCLEOTIDE SEQUENCE [LARGE SCALE GENOMIC DNA]</scope>
    <source>
        <strain evidence="1">AR-01</strain>
    </source>
</reference>
<proteinExistence type="predicted"/>
<comment type="caution">
    <text evidence="1">The sequence shown here is derived from an EMBL/GenBank/DDBJ whole genome shotgun (WGS) entry which is preliminary data.</text>
</comment>
<gene>
    <name evidence="1" type="ORF">HAX54_048572</name>
</gene>
<keyword evidence="2" id="KW-1185">Reference proteome</keyword>
<sequence>MVSRSYPTWLEQSSHQQKHVGRIQFEGYNNRIIVMKHDGARLVFAPVCKIMVMKHDGSAFYNKLSLFCVSRDN</sequence>